<feature type="non-terminal residue" evidence="2">
    <location>
        <position position="1"/>
    </location>
</feature>
<keyword evidence="3" id="KW-1185">Reference proteome</keyword>
<dbReference type="Pfam" id="PF13884">
    <property type="entry name" value="Peptidase_S74"/>
    <property type="match status" value="1"/>
</dbReference>
<gene>
    <name evidence="2" type="ORF">G0U57_019675</name>
</gene>
<dbReference type="GO" id="GO:0003700">
    <property type="term" value="F:DNA-binding transcription factor activity"/>
    <property type="evidence" value="ECO:0007669"/>
    <property type="project" value="TreeGrafter"/>
</dbReference>
<dbReference type="PANTHER" id="PTHR13029:SF17">
    <property type="entry name" value="MYELIN REGULATORY FACTOR-LIKE PROTEIN"/>
    <property type="match status" value="1"/>
</dbReference>
<dbReference type="Proteomes" id="UP000765507">
    <property type="component" value="Unassembled WGS sequence"/>
</dbReference>
<evidence type="ECO:0000313" key="2">
    <source>
        <dbReference type="EMBL" id="KAG6933209.1"/>
    </source>
</evidence>
<dbReference type="InterPro" id="IPR026932">
    <property type="entry name" value="MYRF_ICA"/>
</dbReference>
<evidence type="ECO:0000259" key="1">
    <source>
        <dbReference type="PROSITE" id="PS51688"/>
    </source>
</evidence>
<dbReference type="AlphaFoldDB" id="A0A8T1SWC4"/>
<dbReference type="PANTHER" id="PTHR13029">
    <property type="match status" value="1"/>
</dbReference>
<evidence type="ECO:0000313" key="3">
    <source>
        <dbReference type="Proteomes" id="UP000765507"/>
    </source>
</evidence>
<dbReference type="OrthoDB" id="27041at2759"/>
<dbReference type="GO" id="GO:0016540">
    <property type="term" value="P:protein autoprocessing"/>
    <property type="evidence" value="ECO:0007669"/>
    <property type="project" value="InterPro"/>
</dbReference>
<dbReference type="EMBL" id="JAHGAV010000079">
    <property type="protein sequence ID" value="KAG6933209.1"/>
    <property type="molecule type" value="Genomic_DNA"/>
</dbReference>
<comment type="caution">
    <text evidence="2">The sequence shown here is derived from an EMBL/GenBank/DDBJ whole genome shotgun (WGS) entry which is preliminary data.</text>
</comment>
<dbReference type="PROSITE" id="PS51688">
    <property type="entry name" value="ICA"/>
    <property type="match status" value="1"/>
</dbReference>
<dbReference type="InterPro" id="IPR030392">
    <property type="entry name" value="S74_ICA"/>
</dbReference>
<dbReference type="GO" id="GO:0005789">
    <property type="term" value="C:endoplasmic reticulum membrane"/>
    <property type="evidence" value="ECO:0007669"/>
    <property type="project" value="TreeGrafter"/>
</dbReference>
<dbReference type="GO" id="GO:0043565">
    <property type="term" value="F:sequence-specific DNA binding"/>
    <property type="evidence" value="ECO:0007669"/>
    <property type="project" value="TreeGrafter"/>
</dbReference>
<reference evidence="2 3" key="1">
    <citation type="journal article" date="2020" name="G3 (Bethesda)">
        <title>Draft Genome of the Common Snapping Turtle, Chelydra serpentina, a Model for Phenotypic Plasticity in Reptiles.</title>
        <authorList>
            <person name="Das D."/>
            <person name="Singh S.K."/>
            <person name="Bierstedt J."/>
            <person name="Erickson A."/>
            <person name="Galli G.L.J."/>
            <person name="Crossley D.A. 2nd"/>
            <person name="Rhen T."/>
        </authorList>
    </citation>
    <scope>NUCLEOTIDE SEQUENCE [LARGE SCALE GENOMIC DNA]</scope>
    <source>
        <strain evidence="2">KW</strain>
    </source>
</reference>
<sequence>ASNPGQFENDSDALWQRGHVPETVVSYGRVGINTDAPDEALVVCGNVKVMGTVMHPSDSRAKQNIQEVDTTEQLRRIAQMRLVEYDYKPEFASVMGINNTHETGIIAQEVKELLPTAVKEVGDITCENGEKVDNFLMVDKDQIFMENVGAVKQLCKLTNNLEIRIEELEVWNRKLAKLKRISSLKSTVNEKSTF</sequence>
<feature type="domain" description="Peptidase S74" evidence="1">
    <location>
        <begin position="57"/>
        <end position="165"/>
    </location>
</feature>
<dbReference type="GO" id="GO:0005634">
    <property type="term" value="C:nucleus"/>
    <property type="evidence" value="ECO:0007669"/>
    <property type="project" value="TreeGrafter"/>
</dbReference>
<accession>A0A8T1SWC4</accession>
<dbReference type="InterPro" id="IPR051577">
    <property type="entry name" value="MRF-like"/>
</dbReference>
<feature type="non-terminal residue" evidence="2">
    <location>
        <position position="194"/>
    </location>
</feature>
<dbReference type="Pfam" id="PF13887">
    <property type="entry name" value="MYRF_ICA"/>
    <property type="match status" value="1"/>
</dbReference>
<name>A0A8T1SWC4_CHESE</name>
<proteinExistence type="predicted"/>
<organism evidence="2 3">
    <name type="scientific">Chelydra serpentina</name>
    <name type="common">Snapping turtle</name>
    <name type="synonym">Testudo serpentina</name>
    <dbReference type="NCBI Taxonomy" id="8475"/>
    <lineage>
        <taxon>Eukaryota</taxon>
        <taxon>Metazoa</taxon>
        <taxon>Chordata</taxon>
        <taxon>Craniata</taxon>
        <taxon>Vertebrata</taxon>
        <taxon>Euteleostomi</taxon>
        <taxon>Archelosauria</taxon>
        <taxon>Testudinata</taxon>
        <taxon>Testudines</taxon>
        <taxon>Cryptodira</taxon>
        <taxon>Durocryptodira</taxon>
        <taxon>Americhelydia</taxon>
        <taxon>Chelydroidea</taxon>
        <taxon>Chelydridae</taxon>
        <taxon>Chelydra</taxon>
    </lineage>
</organism>
<protein>
    <submittedName>
        <fullName evidence="2">Myelin regulatory factor-like</fullName>
    </submittedName>
</protein>
<dbReference type="GO" id="GO:0045893">
    <property type="term" value="P:positive regulation of DNA-templated transcription"/>
    <property type="evidence" value="ECO:0007669"/>
    <property type="project" value="TreeGrafter"/>
</dbReference>